<dbReference type="InterPro" id="IPR027417">
    <property type="entry name" value="P-loop_NTPase"/>
</dbReference>
<feature type="domain" description="UvrD-like helicase C-terminal" evidence="3">
    <location>
        <begin position="395"/>
        <end position="441"/>
    </location>
</feature>
<keyword evidence="1" id="KW-0547">Nucleotide-binding</keyword>
<organism evidence="4 5">
    <name type="scientific">Brevundimonas phage vB_BgoS-Bajun</name>
    <dbReference type="NCBI Taxonomy" id="2948594"/>
    <lineage>
        <taxon>Viruses</taxon>
        <taxon>Duplodnaviria</taxon>
        <taxon>Heunggongvirae</taxon>
        <taxon>Uroviricota</taxon>
        <taxon>Caudoviricetes</taxon>
        <taxon>Dolichocephalovirinae</taxon>
    </lineage>
</organism>
<protein>
    <submittedName>
        <fullName evidence="4">ATP-dependent DNA helicase</fullName>
    </submittedName>
</protein>
<name>A0A9E7N6K4_9CAUD</name>
<sequence>MTTLSAQQEKARTQIIRCIKDGQPLTTLTGFAGSGKSTILPSILDSLGWQPETIAFVAPTGKAAKVMRQKLKDQGYPNPMAGTIHSAIYRAKPAPIATLEDDLFNNEEALAEATMICRSEGGDPLTDSMVMKLHKLVLRLKHELNQAYREDKVNFQLNPDSSIKLANLIVVDEASMVGMRMRTDLEDFGVPIFAMGDPGQLKPVEDEPGLLAGDPDFFLSEIHRQAADNPIIHLSTLARQGKDLPIADYGNGVKVQRRKDYEDVFDREDAPQFLVGRNKTRWSVNQKLREEFGIVDRAGQKIGPQVGEKLIVCKNNRDNPDLVNGTECIATSNADLVDGDSTLQLSFEDDGGIEYRDKRVFQGLFEEHFHGPKGFTAPQATAWRARKNSIEIDWAYAITVHKSQGSQWDDVVLIDESSVFRQDADNHLYTGVTRAAKTLTVLI</sequence>
<evidence type="ECO:0000313" key="5">
    <source>
        <dbReference type="Proteomes" id="UP001057427"/>
    </source>
</evidence>
<dbReference type="EMBL" id="ON529858">
    <property type="protein sequence ID" value="UTC29905.1"/>
    <property type="molecule type" value="Genomic_DNA"/>
</dbReference>
<evidence type="ECO:0000259" key="3">
    <source>
        <dbReference type="Pfam" id="PF13538"/>
    </source>
</evidence>
<dbReference type="PANTHER" id="PTHR43788:SF6">
    <property type="entry name" value="DNA HELICASE B"/>
    <property type="match status" value="1"/>
</dbReference>
<dbReference type="InterPro" id="IPR050534">
    <property type="entry name" value="Coronavir_polyprotein_1ab"/>
</dbReference>
<dbReference type="PANTHER" id="PTHR43788">
    <property type="entry name" value="DNA2/NAM7 HELICASE FAMILY MEMBER"/>
    <property type="match status" value="1"/>
</dbReference>
<accession>A0A9E7N6K4</accession>
<dbReference type="Proteomes" id="UP001057427">
    <property type="component" value="Segment"/>
</dbReference>
<reference evidence="4" key="1">
    <citation type="submission" date="2022-05" db="EMBL/GenBank/DDBJ databases">
        <authorList>
            <person name="Friedrich I."/>
            <person name="Poehlein A."/>
            <person name="Schneider D."/>
            <person name="Hertel R."/>
            <person name="Daniel R."/>
        </authorList>
    </citation>
    <scope>NUCLEOTIDE SEQUENCE</scope>
</reference>
<dbReference type="Pfam" id="PF13604">
    <property type="entry name" value="AAA_30"/>
    <property type="match status" value="1"/>
</dbReference>
<proteinExistence type="predicted"/>
<keyword evidence="5" id="KW-1185">Reference proteome</keyword>
<evidence type="ECO:0000256" key="1">
    <source>
        <dbReference type="ARBA" id="ARBA00022741"/>
    </source>
</evidence>
<dbReference type="Pfam" id="PF13538">
    <property type="entry name" value="UvrD_C_2"/>
    <property type="match status" value="1"/>
</dbReference>
<dbReference type="InterPro" id="IPR027785">
    <property type="entry name" value="UvrD-like_helicase_C"/>
</dbReference>
<evidence type="ECO:0000313" key="4">
    <source>
        <dbReference type="EMBL" id="UTC29905.1"/>
    </source>
</evidence>
<dbReference type="SUPFAM" id="SSF52540">
    <property type="entry name" value="P-loop containing nucleoside triphosphate hydrolases"/>
    <property type="match status" value="1"/>
</dbReference>
<dbReference type="CDD" id="cd18809">
    <property type="entry name" value="SF1_C_RecD"/>
    <property type="match status" value="1"/>
</dbReference>
<dbReference type="GO" id="GO:0005524">
    <property type="term" value="F:ATP binding"/>
    <property type="evidence" value="ECO:0007669"/>
    <property type="project" value="UniProtKB-KW"/>
</dbReference>
<keyword evidence="4" id="KW-0378">Hydrolase</keyword>
<gene>
    <name evidence="4" type="ORF">BAJUN_02990</name>
</gene>
<dbReference type="Gene3D" id="3.40.50.300">
    <property type="entry name" value="P-loop containing nucleotide triphosphate hydrolases"/>
    <property type="match status" value="2"/>
</dbReference>
<dbReference type="GO" id="GO:0003678">
    <property type="term" value="F:DNA helicase activity"/>
    <property type="evidence" value="ECO:0007669"/>
    <property type="project" value="UniProtKB-ARBA"/>
</dbReference>
<keyword evidence="4" id="KW-0347">Helicase</keyword>
<evidence type="ECO:0000256" key="2">
    <source>
        <dbReference type="ARBA" id="ARBA00022840"/>
    </source>
</evidence>
<keyword evidence="2" id="KW-0067">ATP-binding</keyword>